<keyword evidence="1" id="KW-0614">Plasmid</keyword>
<proteinExistence type="predicted"/>
<sequence length="61" mass="7144">MREYYLYEIEADEKPVYNIGEWENENHLTQDSKIARETIAIAYGEVEGGKYIELFEKSPVA</sequence>
<comment type="caution">
    <text evidence="1">The sequence shown here is derived from an EMBL/GenBank/DDBJ whole genome shotgun (WGS) entry which is preliminary data.</text>
</comment>
<organism evidence="1">
    <name type="scientific">Niallia circulans</name>
    <name type="common">Bacillus circulans</name>
    <dbReference type="NCBI Taxonomy" id="1397"/>
    <lineage>
        <taxon>Bacteria</taxon>
        <taxon>Bacillati</taxon>
        <taxon>Bacillota</taxon>
        <taxon>Bacilli</taxon>
        <taxon>Bacillales</taxon>
        <taxon>Bacillaceae</taxon>
        <taxon>Niallia</taxon>
    </lineage>
</organism>
<dbReference type="Proteomes" id="UP000319837">
    <property type="component" value="Plasmid unnamed2"/>
</dbReference>
<accession>A0A553SQI5</accession>
<dbReference type="RefSeq" id="WP_185762833.1">
    <property type="nucleotide sequence ID" value="NZ_CM017506.1"/>
</dbReference>
<gene>
    <name evidence="1" type="ORF">CEQ21_07755</name>
</gene>
<reference evidence="1" key="1">
    <citation type="submission" date="2018-10" db="EMBL/GenBank/DDBJ databases">
        <title>FDA dAtabase for Regulatory Grade micrObial Sequences (FDA-ARGOS): Supporting development and validation of Infectious Disease Dx tests.</title>
        <authorList>
            <person name="Minogue T."/>
            <person name="Wolcott M."/>
            <person name="Wasieloski L."/>
            <person name="Aguilar W."/>
            <person name="Moore D."/>
            <person name="Tallon L.J."/>
            <person name="Sadzewicz L."/>
            <person name="Sengamalay N."/>
            <person name="Ott S."/>
            <person name="Godinez A."/>
            <person name="Nagaraj S."/>
            <person name="Vavikolanu K."/>
            <person name="Vyas G."/>
            <person name="Nadendla S."/>
            <person name="Aluvathingal J."/>
            <person name="Sichtig H."/>
        </authorList>
    </citation>
    <scope>NUCLEOTIDE SEQUENCE</scope>
    <source>
        <strain evidence="1">FDAARGOS_343</strain>
        <plasmid evidence="1">unnamed2</plasmid>
    </source>
</reference>
<dbReference type="AlphaFoldDB" id="A0A553SQI5"/>
<geneLocation type="plasmid" evidence="1">
    <name>unnamed2</name>
</geneLocation>
<name>A0A553SQI5_NIACI</name>
<dbReference type="EMBL" id="RIBP01000003">
    <property type="protein sequence ID" value="TRZ39253.1"/>
    <property type="molecule type" value="Genomic_DNA"/>
</dbReference>
<evidence type="ECO:0000313" key="1">
    <source>
        <dbReference type="EMBL" id="TRZ39253.1"/>
    </source>
</evidence>
<protein>
    <submittedName>
        <fullName evidence="1">Uncharacterized protein</fullName>
    </submittedName>
</protein>